<keyword evidence="2" id="KW-1185">Reference proteome</keyword>
<feature type="non-terminal residue" evidence="1">
    <location>
        <position position="1"/>
    </location>
</feature>
<dbReference type="EMBL" id="JABSTQ010011228">
    <property type="protein sequence ID" value="KAG0413848.1"/>
    <property type="molecule type" value="Genomic_DNA"/>
</dbReference>
<sequence>VSQGPLESTEIEHLLQVIFYDVQMPGLLQAERYIIYRMLTHMLISHASVLRKMGSKFVLGCIQAMEGERDPRCLLQVFAIVPMMCNEFILGDLEEPLFDVCSCYFPVDFNPPATDPGRISREELADSLLNCLTASPGFGKHCVPLAAEKLESDLLTAKLDSLKLLVFVNRHDAIIPAALTCLTSLARVVSSDQKDSTVALAPLSSAFTASHQRARIKLHCFVP</sequence>
<gene>
    <name evidence="1" type="ORF">HPB47_008990</name>
</gene>
<organism evidence="1 2">
    <name type="scientific">Ixodes persulcatus</name>
    <name type="common">Taiga tick</name>
    <dbReference type="NCBI Taxonomy" id="34615"/>
    <lineage>
        <taxon>Eukaryota</taxon>
        <taxon>Metazoa</taxon>
        <taxon>Ecdysozoa</taxon>
        <taxon>Arthropoda</taxon>
        <taxon>Chelicerata</taxon>
        <taxon>Arachnida</taxon>
        <taxon>Acari</taxon>
        <taxon>Parasitiformes</taxon>
        <taxon>Ixodida</taxon>
        <taxon>Ixodoidea</taxon>
        <taxon>Ixodidae</taxon>
        <taxon>Ixodinae</taxon>
        <taxon>Ixodes</taxon>
    </lineage>
</organism>
<evidence type="ECO:0000313" key="1">
    <source>
        <dbReference type="EMBL" id="KAG0413848.1"/>
    </source>
</evidence>
<dbReference type="Proteomes" id="UP000805193">
    <property type="component" value="Unassembled WGS sequence"/>
</dbReference>
<name>A0AC60P365_IXOPE</name>
<comment type="caution">
    <text evidence="1">The sequence shown here is derived from an EMBL/GenBank/DDBJ whole genome shotgun (WGS) entry which is preliminary data.</text>
</comment>
<proteinExistence type="predicted"/>
<evidence type="ECO:0000313" key="2">
    <source>
        <dbReference type="Proteomes" id="UP000805193"/>
    </source>
</evidence>
<reference evidence="1 2" key="1">
    <citation type="journal article" date="2020" name="Cell">
        <title>Large-Scale Comparative Analyses of Tick Genomes Elucidate Their Genetic Diversity and Vector Capacities.</title>
        <authorList>
            <consortium name="Tick Genome and Microbiome Consortium (TIGMIC)"/>
            <person name="Jia N."/>
            <person name="Wang J."/>
            <person name="Shi W."/>
            <person name="Du L."/>
            <person name="Sun Y."/>
            <person name="Zhan W."/>
            <person name="Jiang J.F."/>
            <person name="Wang Q."/>
            <person name="Zhang B."/>
            <person name="Ji P."/>
            <person name="Bell-Sakyi L."/>
            <person name="Cui X.M."/>
            <person name="Yuan T.T."/>
            <person name="Jiang B.G."/>
            <person name="Yang W.F."/>
            <person name="Lam T.T."/>
            <person name="Chang Q.C."/>
            <person name="Ding S.J."/>
            <person name="Wang X.J."/>
            <person name="Zhu J.G."/>
            <person name="Ruan X.D."/>
            <person name="Zhao L."/>
            <person name="Wei J.T."/>
            <person name="Ye R.Z."/>
            <person name="Que T.C."/>
            <person name="Du C.H."/>
            <person name="Zhou Y.H."/>
            <person name="Cheng J.X."/>
            <person name="Dai P.F."/>
            <person name="Guo W.B."/>
            <person name="Han X.H."/>
            <person name="Huang E.J."/>
            <person name="Li L.F."/>
            <person name="Wei W."/>
            <person name="Gao Y.C."/>
            <person name="Liu J.Z."/>
            <person name="Shao H.Z."/>
            <person name="Wang X."/>
            <person name="Wang C.C."/>
            <person name="Yang T.C."/>
            <person name="Huo Q.B."/>
            <person name="Li W."/>
            <person name="Chen H.Y."/>
            <person name="Chen S.E."/>
            <person name="Zhou L.G."/>
            <person name="Ni X.B."/>
            <person name="Tian J.H."/>
            <person name="Sheng Y."/>
            <person name="Liu T."/>
            <person name="Pan Y.S."/>
            <person name="Xia L.Y."/>
            <person name="Li J."/>
            <person name="Zhao F."/>
            <person name="Cao W.C."/>
        </authorList>
    </citation>
    <scope>NUCLEOTIDE SEQUENCE [LARGE SCALE GENOMIC DNA]</scope>
    <source>
        <strain evidence="1">Iper-2018</strain>
    </source>
</reference>
<protein>
    <submittedName>
        <fullName evidence="1">Uncharacterized protein</fullName>
    </submittedName>
</protein>
<accession>A0AC60P365</accession>